<dbReference type="EMBL" id="DWXE01000001">
    <property type="protein sequence ID" value="HJB89851.1"/>
    <property type="molecule type" value="Genomic_DNA"/>
</dbReference>
<evidence type="ECO:0000313" key="5">
    <source>
        <dbReference type="Proteomes" id="UP000886883"/>
    </source>
</evidence>
<dbReference type="InterPro" id="IPR050197">
    <property type="entry name" value="Aldolase_class_II_sugar_metab"/>
</dbReference>
<dbReference type="SMART" id="SM01007">
    <property type="entry name" value="Aldolase_II"/>
    <property type="match status" value="1"/>
</dbReference>
<dbReference type="GO" id="GO:0046872">
    <property type="term" value="F:metal ion binding"/>
    <property type="evidence" value="ECO:0007669"/>
    <property type="project" value="UniProtKB-KW"/>
</dbReference>
<reference evidence="4" key="2">
    <citation type="submission" date="2021-04" db="EMBL/GenBank/DDBJ databases">
        <authorList>
            <person name="Gilroy R."/>
        </authorList>
    </citation>
    <scope>NUCLEOTIDE SEQUENCE</scope>
    <source>
        <strain evidence="4">USAMLcec3-2134</strain>
    </source>
</reference>
<evidence type="ECO:0000259" key="3">
    <source>
        <dbReference type="SMART" id="SM01007"/>
    </source>
</evidence>
<dbReference type="InterPro" id="IPR001303">
    <property type="entry name" value="Aldolase_II/adducin_N"/>
</dbReference>
<evidence type="ECO:0000256" key="2">
    <source>
        <dbReference type="ARBA" id="ARBA00023239"/>
    </source>
</evidence>
<evidence type="ECO:0000256" key="1">
    <source>
        <dbReference type="ARBA" id="ARBA00022723"/>
    </source>
</evidence>
<sequence length="197" mass="21311">MYEEQKRELVRICHLLYEKNLVTAADGNVSVRVSEEHILLTPSGKSKGFVEEGDILVLDLEGHLAEGAGKPSREYPMHRAVYEERPEAGAVVHTHPVFATAFAMAGKTVPDRYLIETKVALKGIALAGYAAPGSDALAEQVRKVAAGNDAILLQNHGALTVGHDLMDAFLKMEVLECVAKTIIMSRLVGDPVAIPEE</sequence>
<name>A0A9D2MPY1_9FIRM</name>
<keyword evidence="1" id="KW-0479">Metal-binding</keyword>
<dbReference type="GO" id="GO:0005829">
    <property type="term" value="C:cytosol"/>
    <property type="evidence" value="ECO:0007669"/>
    <property type="project" value="TreeGrafter"/>
</dbReference>
<dbReference type="SUPFAM" id="SSF53639">
    <property type="entry name" value="AraD/HMP-PK domain-like"/>
    <property type="match status" value="1"/>
</dbReference>
<dbReference type="InterPro" id="IPR036409">
    <property type="entry name" value="Aldolase_II/adducin_N_sf"/>
</dbReference>
<feature type="domain" description="Class II aldolase/adducin N-terminal" evidence="3">
    <location>
        <begin position="7"/>
        <end position="183"/>
    </location>
</feature>
<dbReference type="Proteomes" id="UP000886883">
    <property type="component" value="Unassembled WGS sequence"/>
</dbReference>
<proteinExistence type="predicted"/>
<dbReference type="PANTHER" id="PTHR22789">
    <property type="entry name" value="FUCULOSE PHOSPHATE ALDOLASE"/>
    <property type="match status" value="1"/>
</dbReference>
<comment type="caution">
    <text evidence="4">The sequence shown here is derived from an EMBL/GenBank/DDBJ whole genome shotgun (WGS) entry which is preliminary data.</text>
</comment>
<protein>
    <submittedName>
        <fullName evidence="4">Class II aldolase/adducin family protein</fullName>
    </submittedName>
</protein>
<keyword evidence="2" id="KW-0456">Lyase</keyword>
<accession>A0A9D2MPY1</accession>
<dbReference type="AlphaFoldDB" id="A0A9D2MPY1"/>
<organism evidence="4 5">
    <name type="scientific">Candidatus Eisenbergiella merdigallinarum</name>
    <dbReference type="NCBI Taxonomy" id="2838552"/>
    <lineage>
        <taxon>Bacteria</taxon>
        <taxon>Bacillati</taxon>
        <taxon>Bacillota</taxon>
        <taxon>Clostridia</taxon>
        <taxon>Lachnospirales</taxon>
        <taxon>Lachnospiraceae</taxon>
        <taxon>Eisenbergiella</taxon>
    </lineage>
</organism>
<reference evidence="4" key="1">
    <citation type="journal article" date="2021" name="PeerJ">
        <title>Extensive microbial diversity within the chicken gut microbiome revealed by metagenomics and culture.</title>
        <authorList>
            <person name="Gilroy R."/>
            <person name="Ravi A."/>
            <person name="Getino M."/>
            <person name="Pursley I."/>
            <person name="Horton D.L."/>
            <person name="Alikhan N.F."/>
            <person name="Baker D."/>
            <person name="Gharbi K."/>
            <person name="Hall N."/>
            <person name="Watson M."/>
            <person name="Adriaenssens E.M."/>
            <person name="Foster-Nyarko E."/>
            <person name="Jarju S."/>
            <person name="Secka A."/>
            <person name="Antonio M."/>
            <person name="Oren A."/>
            <person name="Chaudhuri R.R."/>
            <person name="La Ragione R."/>
            <person name="Hildebrand F."/>
            <person name="Pallen M.J."/>
        </authorList>
    </citation>
    <scope>NUCLEOTIDE SEQUENCE</scope>
    <source>
        <strain evidence="4">USAMLcec3-2134</strain>
    </source>
</reference>
<dbReference type="Pfam" id="PF00596">
    <property type="entry name" value="Aldolase_II"/>
    <property type="match status" value="1"/>
</dbReference>
<gene>
    <name evidence="4" type="ORF">H9763_00085</name>
</gene>
<dbReference type="GO" id="GO:0019323">
    <property type="term" value="P:pentose catabolic process"/>
    <property type="evidence" value="ECO:0007669"/>
    <property type="project" value="TreeGrafter"/>
</dbReference>
<evidence type="ECO:0000313" key="4">
    <source>
        <dbReference type="EMBL" id="HJB89851.1"/>
    </source>
</evidence>
<dbReference type="GO" id="GO:0016832">
    <property type="term" value="F:aldehyde-lyase activity"/>
    <property type="evidence" value="ECO:0007669"/>
    <property type="project" value="TreeGrafter"/>
</dbReference>
<dbReference type="Gene3D" id="3.40.225.10">
    <property type="entry name" value="Class II aldolase/adducin N-terminal domain"/>
    <property type="match status" value="1"/>
</dbReference>
<dbReference type="PANTHER" id="PTHR22789:SF0">
    <property type="entry name" value="3-OXO-TETRONATE 4-PHOSPHATE DECARBOXYLASE-RELATED"/>
    <property type="match status" value="1"/>
</dbReference>